<comment type="caution">
    <text evidence="7">The sequence shown here is derived from an EMBL/GenBank/DDBJ whole genome shotgun (WGS) entry which is preliminary data.</text>
</comment>
<dbReference type="GO" id="GO:0071949">
    <property type="term" value="F:FAD binding"/>
    <property type="evidence" value="ECO:0007669"/>
    <property type="project" value="TreeGrafter"/>
</dbReference>
<evidence type="ECO:0000313" key="7">
    <source>
        <dbReference type="EMBL" id="MBK9795828.1"/>
    </source>
</evidence>
<keyword evidence="3 4" id="KW-0274">FAD</keyword>
<comment type="cofactor">
    <cofactor evidence="4">
        <name>FAD</name>
        <dbReference type="ChEBI" id="CHEBI:57692"/>
    </cofactor>
    <text evidence="4">Binds 1 FAD per subunit.</text>
</comment>
<dbReference type="Gene3D" id="3.40.50.620">
    <property type="entry name" value="HUPs"/>
    <property type="match status" value="1"/>
</dbReference>
<dbReference type="Pfam" id="PF00875">
    <property type="entry name" value="DNA_photolyase"/>
    <property type="match status" value="1"/>
</dbReference>
<dbReference type="Gene3D" id="1.25.40.80">
    <property type="match status" value="1"/>
</dbReference>
<evidence type="ECO:0000259" key="6">
    <source>
        <dbReference type="PROSITE" id="PS51645"/>
    </source>
</evidence>
<feature type="binding site" evidence="4">
    <location>
        <position position="223"/>
    </location>
    <ligand>
        <name>FAD</name>
        <dbReference type="ChEBI" id="CHEBI:57692"/>
    </ligand>
</feature>
<dbReference type="InterPro" id="IPR002081">
    <property type="entry name" value="Cryptochrome/DNA_photolyase_1"/>
</dbReference>
<dbReference type="GO" id="GO:0003677">
    <property type="term" value="F:DNA binding"/>
    <property type="evidence" value="ECO:0007669"/>
    <property type="project" value="TreeGrafter"/>
</dbReference>
<evidence type="ECO:0000256" key="2">
    <source>
        <dbReference type="ARBA" id="ARBA00022630"/>
    </source>
</evidence>
<dbReference type="GO" id="GO:0009416">
    <property type="term" value="P:response to light stimulus"/>
    <property type="evidence" value="ECO:0007669"/>
    <property type="project" value="TreeGrafter"/>
</dbReference>
<accession>A0A9D7XHM0</accession>
<dbReference type="SUPFAM" id="SSF52425">
    <property type="entry name" value="Cryptochrome/photolyase, N-terminal domain"/>
    <property type="match status" value="1"/>
</dbReference>
<dbReference type="AlphaFoldDB" id="A0A9D7XHM0"/>
<keyword evidence="2 4" id="KW-0285">Flavoprotein</keyword>
<evidence type="ECO:0000256" key="4">
    <source>
        <dbReference type="PIRSR" id="PIRSR602081-1"/>
    </source>
</evidence>
<dbReference type="EMBL" id="JADKIO010000005">
    <property type="protein sequence ID" value="MBK9795828.1"/>
    <property type="molecule type" value="Genomic_DNA"/>
</dbReference>
<dbReference type="PANTHER" id="PTHR11455">
    <property type="entry name" value="CRYPTOCHROME"/>
    <property type="match status" value="1"/>
</dbReference>
<evidence type="ECO:0000256" key="5">
    <source>
        <dbReference type="RuleBase" id="RU004182"/>
    </source>
</evidence>
<protein>
    <submittedName>
        <fullName evidence="7">Deoxyribodipyrimidine photo-lyase</fullName>
    </submittedName>
</protein>
<dbReference type="SUPFAM" id="SSF48173">
    <property type="entry name" value="Cryptochrome/photolyase FAD-binding domain"/>
    <property type="match status" value="1"/>
</dbReference>
<reference evidence="7" key="1">
    <citation type="submission" date="2020-10" db="EMBL/GenBank/DDBJ databases">
        <title>Connecting structure to function with the recovery of over 1000 high-quality activated sludge metagenome-assembled genomes encoding full-length rRNA genes using long-read sequencing.</title>
        <authorList>
            <person name="Singleton C.M."/>
            <person name="Petriglieri F."/>
            <person name="Kristensen J.M."/>
            <person name="Kirkegaard R.H."/>
            <person name="Michaelsen T.Y."/>
            <person name="Andersen M.H."/>
            <person name="Karst S.M."/>
            <person name="Dueholm M.S."/>
            <person name="Nielsen P.H."/>
            <person name="Albertsen M."/>
        </authorList>
    </citation>
    <scope>NUCLEOTIDE SEQUENCE</scope>
    <source>
        <strain evidence="7">Skiv_18-Q3-R9-52_MAXAC.067</strain>
    </source>
</reference>
<dbReference type="Gene3D" id="1.10.579.10">
    <property type="entry name" value="DNA Cyclobutane Dipyrimidine Photolyase, subunit A, domain 3"/>
    <property type="match status" value="1"/>
</dbReference>
<dbReference type="InterPro" id="IPR005101">
    <property type="entry name" value="Cryptochr/Photolyase_FAD-bd"/>
</dbReference>
<keyword evidence="5" id="KW-0157">Chromophore</keyword>
<feature type="binding site" evidence="4">
    <location>
        <position position="268"/>
    </location>
    <ligand>
        <name>FAD</name>
        <dbReference type="ChEBI" id="CHEBI:57692"/>
    </ligand>
</feature>
<name>A0A9D7XHM0_9BACT</name>
<organism evidence="7 8">
    <name type="scientific">Candidatus Geothrix skivensis</name>
    <dbReference type="NCBI Taxonomy" id="2954439"/>
    <lineage>
        <taxon>Bacteria</taxon>
        <taxon>Pseudomonadati</taxon>
        <taxon>Acidobacteriota</taxon>
        <taxon>Holophagae</taxon>
        <taxon>Holophagales</taxon>
        <taxon>Holophagaceae</taxon>
        <taxon>Geothrix</taxon>
    </lineage>
</organism>
<dbReference type="InterPro" id="IPR014729">
    <property type="entry name" value="Rossmann-like_a/b/a_fold"/>
</dbReference>
<dbReference type="Proteomes" id="UP000886657">
    <property type="component" value="Unassembled WGS sequence"/>
</dbReference>
<dbReference type="InterPro" id="IPR036134">
    <property type="entry name" value="Crypto/Photolyase_FAD-like_sf"/>
</dbReference>
<comment type="cofactor">
    <cofactor evidence="1">
        <name>(6R)-5,10-methylene-5,6,7,8-tetrahydrofolate</name>
        <dbReference type="ChEBI" id="CHEBI:15636"/>
    </cofactor>
</comment>
<comment type="similarity">
    <text evidence="5">Belongs to the DNA photolyase family.</text>
</comment>
<gene>
    <name evidence="7" type="ORF">IPP58_04930</name>
</gene>
<feature type="domain" description="Photolyase/cryptochrome alpha/beta" evidence="6">
    <location>
        <begin position="2"/>
        <end position="132"/>
    </location>
</feature>
<evidence type="ECO:0000313" key="8">
    <source>
        <dbReference type="Proteomes" id="UP000886657"/>
    </source>
</evidence>
<feature type="binding site" evidence="4">
    <location>
        <begin position="235"/>
        <end position="239"/>
    </location>
    <ligand>
        <name>FAD</name>
        <dbReference type="ChEBI" id="CHEBI:57692"/>
    </ligand>
</feature>
<dbReference type="Pfam" id="PF03441">
    <property type="entry name" value="FAD_binding_7"/>
    <property type="match status" value="1"/>
</dbReference>
<feature type="binding site" evidence="4">
    <location>
        <begin position="368"/>
        <end position="370"/>
    </location>
    <ligand>
        <name>FAD</name>
        <dbReference type="ChEBI" id="CHEBI:57692"/>
    </ligand>
</feature>
<evidence type="ECO:0000256" key="3">
    <source>
        <dbReference type="ARBA" id="ARBA00022827"/>
    </source>
</evidence>
<dbReference type="PRINTS" id="PR00147">
    <property type="entry name" value="DNAPHOTLYASE"/>
</dbReference>
<sequence>MRSLVWFRGKDLRVADHGPLTEAVASGELIPLFVLDPFFFDPIRARELPHRMQFLLDSLGSLEARLADLGSRLLVVPGRSVEVVPRLAAEWKVDRVLAHRWVEPLGRERDRRVGEALGRQGVEFQLFEGETLLPPGSVRTGQDRMFRVFTPFARAAGARLDLEPVRSVPSSLPPLPRDIAAMTVSIPSMEDLGLTRNPALQPGGEPHAHSRLQSFIKGPITTYGADRDRMDLPGTSRLSADLKFGTLSVSTVWRAAAGAGQGDSGRRYLTELLWREFSHHLLWEWPELLQQPFRPDFAGFPWQQDEGAWRAWTAGRTGYPVVDAAARQLLAEGFVHNRARMVTASFLTKHLLLDYRLGEAHYLKWLTDGDWAQNSAGWQWSAGCGCDAQPWFRIFNPVTQGLKFDPEGAYVKRWVPELAECPTAFLHEPWRAPNSLRSRFDYPNPIVDHAFARQRFLATARGHLGRTGAGNPV</sequence>
<evidence type="ECO:0000256" key="1">
    <source>
        <dbReference type="ARBA" id="ARBA00001932"/>
    </source>
</evidence>
<dbReference type="GO" id="GO:0003904">
    <property type="term" value="F:deoxyribodipyrimidine photo-lyase activity"/>
    <property type="evidence" value="ECO:0007669"/>
    <property type="project" value="TreeGrafter"/>
</dbReference>
<dbReference type="InterPro" id="IPR036155">
    <property type="entry name" value="Crypto/Photolyase_N_sf"/>
</dbReference>
<proteinExistence type="inferred from homology"/>
<dbReference type="PROSITE" id="PS51645">
    <property type="entry name" value="PHR_CRY_ALPHA_BETA"/>
    <property type="match status" value="1"/>
</dbReference>
<dbReference type="PANTHER" id="PTHR11455:SF9">
    <property type="entry name" value="CRYPTOCHROME CIRCADIAN CLOCK 5 ISOFORM X1"/>
    <property type="match status" value="1"/>
</dbReference>
<dbReference type="InterPro" id="IPR006050">
    <property type="entry name" value="DNA_photolyase_N"/>
</dbReference>